<name>A0A8J2RNE2_9CRUS</name>
<evidence type="ECO:0000259" key="1">
    <source>
        <dbReference type="PROSITE" id="PS50878"/>
    </source>
</evidence>
<dbReference type="InterPro" id="IPR043502">
    <property type="entry name" value="DNA/RNA_pol_sf"/>
</dbReference>
<feature type="domain" description="Reverse transcriptase" evidence="1">
    <location>
        <begin position="134"/>
        <end position="339"/>
    </location>
</feature>
<gene>
    <name evidence="2" type="ORF">DGAL_LOCUS8929</name>
</gene>
<dbReference type="Pfam" id="PF00078">
    <property type="entry name" value="RVT_1"/>
    <property type="match status" value="1"/>
</dbReference>
<accession>A0A8J2RNE2</accession>
<dbReference type="EMBL" id="CAKKLH010000201">
    <property type="protein sequence ID" value="CAH0105856.1"/>
    <property type="molecule type" value="Genomic_DNA"/>
</dbReference>
<evidence type="ECO:0000313" key="3">
    <source>
        <dbReference type="Proteomes" id="UP000789390"/>
    </source>
</evidence>
<dbReference type="Proteomes" id="UP000789390">
    <property type="component" value="Unassembled WGS sequence"/>
</dbReference>
<dbReference type="Gene3D" id="3.30.70.270">
    <property type="match status" value="1"/>
</dbReference>
<dbReference type="PROSITE" id="PS50878">
    <property type="entry name" value="RT_POL"/>
    <property type="match status" value="1"/>
</dbReference>
<dbReference type="PANTHER" id="PTHR24559">
    <property type="entry name" value="TRANSPOSON TY3-I GAG-POL POLYPROTEIN"/>
    <property type="match status" value="1"/>
</dbReference>
<dbReference type="OrthoDB" id="6379928at2759"/>
<dbReference type="GO" id="GO:0071897">
    <property type="term" value="P:DNA biosynthetic process"/>
    <property type="evidence" value="ECO:0007669"/>
    <property type="project" value="UniProtKB-ARBA"/>
</dbReference>
<dbReference type="PANTHER" id="PTHR24559:SF444">
    <property type="entry name" value="REVERSE TRANSCRIPTASE DOMAIN-CONTAINING PROTEIN"/>
    <property type="match status" value="1"/>
</dbReference>
<reference evidence="2" key="1">
    <citation type="submission" date="2021-11" db="EMBL/GenBank/DDBJ databases">
        <authorList>
            <person name="Schell T."/>
        </authorList>
    </citation>
    <scope>NUCLEOTIDE SEQUENCE</scope>
    <source>
        <strain evidence="2">M5</strain>
    </source>
</reference>
<dbReference type="CDD" id="cd01647">
    <property type="entry name" value="RT_LTR"/>
    <property type="match status" value="1"/>
</dbReference>
<dbReference type="InterPro" id="IPR053134">
    <property type="entry name" value="RNA-dir_DNA_polymerase"/>
</dbReference>
<sequence>MQHFPFELTQSTDYKTLKTSAKPHLLARLQAHLGEPAATALPDLASFSANTLTTIDNPTNTRLQSLKKMPEADKKNMITLLSRKEIFATSTGELGKTGLVKHHINTEGQGPIRLPYRIHQNEKHELDGIIQELLANKIIRPSVSPWAAPVVIVKKKGGKIRLCMDYRKLTNITKKDSFPLPRIDDVLDLLHGHKFFTTLDLASGYWQIEMDDSSKEKTAFLVDNNLYEWNRLSFGLTNAPGTFQRLMNYVLRSVVGKKCLVYLDDIIVFAKTREEHLANLECIFNLLKEADLKLGLSKCKFMCESITYKPGKEHANADFLSRIQVVTEEERTEFTDNIIEEQGKDETCSKIINYLTEGILTKEDELTNSDWNGNWVRVLPIVSVQGRQLVGKNKYEADHSLQNILQMNTVMGNSPISDSSVMADILATIHEHNAVDNSRELLTSNVLIHHSDAPHVDFVAKMGGWLKKFGAVSGFGMISVFADEQPMKKAGYNERSDVDCSLELKILKRPFLKLCLPLTPNKVFDMFRADRGRKHLNGQERAAIIAFTGAGKTVAEWSLVAVALVNV</sequence>
<dbReference type="SUPFAM" id="SSF56672">
    <property type="entry name" value="DNA/RNA polymerases"/>
    <property type="match status" value="1"/>
</dbReference>
<dbReference type="InterPro" id="IPR043128">
    <property type="entry name" value="Rev_trsase/Diguanyl_cyclase"/>
</dbReference>
<organism evidence="2 3">
    <name type="scientific">Daphnia galeata</name>
    <dbReference type="NCBI Taxonomy" id="27404"/>
    <lineage>
        <taxon>Eukaryota</taxon>
        <taxon>Metazoa</taxon>
        <taxon>Ecdysozoa</taxon>
        <taxon>Arthropoda</taxon>
        <taxon>Crustacea</taxon>
        <taxon>Branchiopoda</taxon>
        <taxon>Diplostraca</taxon>
        <taxon>Cladocera</taxon>
        <taxon>Anomopoda</taxon>
        <taxon>Daphniidae</taxon>
        <taxon>Daphnia</taxon>
    </lineage>
</organism>
<dbReference type="AlphaFoldDB" id="A0A8J2RNE2"/>
<comment type="caution">
    <text evidence="2">The sequence shown here is derived from an EMBL/GenBank/DDBJ whole genome shotgun (WGS) entry which is preliminary data.</text>
</comment>
<dbReference type="Gene3D" id="3.10.10.10">
    <property type="entry name" value="HIV Type 1 Reverse Transcriptase, subunit A, domain 1"/>
    <property type="match status" value="1"/>
</dbReference>
<evidence type="ECO:0000313" key="2">
    <source>
        <dbReference type="EMBL" id="CAH0105856.1"/>
    </source>
</evidence>
<proteinExistence type="predicted"/>
<keyword evidence="3" id="KW-1185">Reference proteome</keyword>
<protein>
    <recommendedName>
        <fullName evidence="1">Reverse transcriptase domain-containing protein</fullName>
    </recommendedName>
</protein>
<dbReference type="InterPro" id="IPR000477">
    <property type="entry name" value="RT_dom"/>
</dbReference>